<feature type="region of interest" description="Disordered" evidence="1">
    <location>
        <begin position="1"/>
        <end position="82"/>
    </location>
</feature>
<evidence type="ECO:0000313" key="3">
    <source>
        <dbReference type="Proteomes" id="UP000245207"/>
    </source>
</evidence>
<organism evidence="2 3">
    <name type="scientific">Artemisia annua</name>
    <name type="common">Sweet wormwood</name>
    <dbReference type="NCBI Taxonomy" id="35608"/>
    <lineage>
        <taxon>Eukaryota</taxon>
        <taxon>Viridiplantae</taxon>
        <taxon>Streptophyta</taxon>
        <taxon>Embryophyta</taxon>
        <taxon>Tracheophyta</taxon>
        <taxon>Spermatophyta</taxon>
        <taxon>Magnoliopsida</taxon>
        <taxon>eudicotyledons</taxon>
        <taxon>Gunneridae</taxon>
        <taxon>Pentapetalae</taxon>
        <taxon>asterids</taxon>
        <taxon>campanulids</taxon>
        <taxon>Asterales</taxon>
        <taxon>Asteraceae</taxon>
        <taxon>Asteroideae</taxon>
        <taxon>Anthemideae</taxon>
        <taxon>Artemisiinae</taxon>
        <taxon>Artemisia</taxon>
    </lineage>
</organism>
<dbReference type="Proteomes" id="UP000245207">
    <property type="component" value="Unassembled WGS sequence"/>
</dbReference>
<proteinExistence type="predicted"/>
<gene>
    <name evidence="2" type="ORF">CTI12_AA514960</name>
</gene>
<sequence length="82" mass="8766">MAFYGNFRTYDNQKKRKQSNAGNASDTSLLCAGSDSSSKKQGESSSPRYDSDADGTQPNVAFGTNEDDHIRPSSGTVILATL</sequence>
<comment type="caution">
    <text evidence="2">The sequence shown here is derived from an EMBL/GenBank/DDBJ whole genome shotgun (WGS) entry which is preliminary data.</text>
</comment>
<dbReference type="AlphaFoldDB" id="A0A2U1L9N2"/>
<dbReference type="EMBL" id="PKPP01010657">
    <property type="protein sequence ID" value="PWA45651.1"/>
    <property type="molecule type" value="Genomic_DNA"/>
</dbReference>
<reference evidence="2 3" key="1">
    <citation type="journal article" date="2018" name="Mol. Plant">
        <title>The genome of Artemisia annua provides insight into the evolution of Asteraceae family and artemisinin biosynthesis.</title>
        <authorList>
            <person name="Shen Q."/>
            <person name="Zhang L."/>
            <person name="Liao Z."/>
            <person name="Wang S."/>
            <person name="Yan T."/>
            <person name="Shi P."/>
            <person name="Liu M."/>
            <person name="Fu X."/>
            <person name="Pan Q."/>
            <person name="Wang Y."/>
            <person name="Lv Z."/>
            <person name="Lu X."/>
            <person name="Zhang F."/>
            <person name="Jiang W."/>
            <person name="Ma Y."/>
            <person name="Chen M."/>
            <person name="Hao X."/>
            <person name="Li L."/>
            <person name="Tang Y."/>
            <person name="Lv G."/>
            <person name="Zhou Y."/>
            <person name="Sun X."/>
            <person name="Brodelius P.E."/>
            <person name="Rose J.K.C."/>
            <person name="Tang K."/>
        </authorList>
    </citation>
    <scope>NUCLEOTIDE SEQUENCE [LARGE SCALE GENOMIC DNA]</scope>
    <source>
        <strain evidence="3">cv. Huhao1</strain>
        <tissue evidence="2">Leaf</tissue>
    </source>
</reference>
<feature type="compositionally biased region" description="Polar residues" evidence="1">
    <location>
        <begin position="19"/>
        <end position="28"/>
    </location>
</feature>
<evidence type="ECO:0000256" key="1">
    <source>
        <dbReference type="SAM" id="MobiDB-lite"/>
    </source>
</evidence>
<protein>
    <submittedName>
        <fullName evidence="2">Uncharacterized protein</fullName>
    </submittedName>
</protein>
<keyword evidence="3" id="KW-1185">Reference proteome</keyword>
<evidence type="ECO:0000313" key="2">
    <source>
        <dbReference type="EMBL" id="PWA45651.1"/>
    </source>
</evidence>
<accession>A0A2U1L9N2</accession>
<name>A0A2U1L9N2_ARTAN</name>